<keyword evidence="3" id="KW-1185">Reference proteome</keyword>
<dbReference type="AlphaFoldDB" id="A0A0K2SI31"/>
<dbReference type="STRING" id="1555112.LIP_0929"/>
<sequence>MGTPDAKSQYGVARRHLDRVQTAWDQPTDRSDLSLYGFHCLEAAVMAAAAHVQFKVQRTHWQKGAAARDPHVKHGSPAPMPRSGSRGTVR</sequence>
<reference evidence="3" key="2">
    <citation type="journal article" date="2016" name="Int. J. Syst. Evol. Microbiol.">
        <title>Complete genome sequence and cell structure of Limnochorda pilosa, a Gram-negative spore-former within the phylum Firmicutes.</title>
        <authorList>
            <person name="Watanabe M."/>
            <person name="Kojima H."/>
            <person name="Fukui M."/>
        </authorList>
    </citation>
    <scope>NUCLEOTIDE SEQUENCE [LARGE SCALE GENOMIC DNA]</scope>
    <source>
        <strain evidence="3">HC45</strain>
    </source>
</reference>
<dbReference type="EMBL" id="AP014924">
    <property type="protein sequence ID" value="BAS26786.1"/>
    <property type="molecule type" value="Genomic_DNA"/>
</dbReference>
<proteinExistence type="predicted"/>
<name>A0A0K2SI31_LIMPI</name>
<dbReference type="Proteomes" id="UP000065807">
    <property type="component" value="Chromosome"/>
</dbReference>
<protein>
    <submittedName>
        <fullName evidence="2">Uncharacterized protein</fullName>
    </submittedName>
</protein>
<gene>
    <name evidence="2" type="ORF">LIP_0929</name>
</gene>
<evidence type="ECO:0000313" key="2">
    <source>
        <dbReference type="EMBL" id="BAS26786.1"/>
    </source>
</evidence>
<evidence type="ECO:0000313" key="3">
    <source>
        <dbReference type="Proteomes" id="UP000065807"/>
    </source>
</evidence>
<feature type="region of interest" description="Disordered" evidence="1">
    <location>
        <begin position="58"/>
        <end position="90"/>
    </location>
</feature>
<dbReference type="KEGG" id="lpil:LIP_0929"/>
<organism evidence="2 3">
    <name type="scientific">Limnochorda pilosa</name>
    <dbReference type="NCBI Taxonomy" id="1555112"/>
    <lineage>
        <taxon>Bacteria</taxon>
        <taxon>Bacillati</taxon>
        <taxon>Bacillota</taxon>
        <taxon>Limnochordia</taxon>
        <taxon>Limnochordales</taxon>
        <taxon>Limnochordaceae</taxon>
        <taxon>Limnochorda</taxon>
    </lineage>
</organism>
<evidence type="ECO:0000256" key="1">
    <source>
        <dbReference type="SAM" id="MobiDB-lite"/>
    </source>
</evidence>
<reference evidence="3" key="1">
    <citation type="submission" date="2015-07" db="EMBL/GenBank/DDBJ databases">
        <title>Complete genome sequence and phylogenetic analysis of Limnochorda pilosa.</title>
        <authorList>
            <person name="Watanabe M."/>
            <person name="Kojima H."/>
            <person name="Fukui M."/>
        </authorList>
    </citation>
    <scope>NUCLEOTIDE SEQUENCE [LARGE SCALE GENOMIC DNA]</scope>
    <source>
        <strain evidence="3">HC45</strain>
    </source>
</reference>
<accession>A0A0K2SI31</accession>